<dbReference type="Proteomes" id="UP001465976">
    <property type="component" value="Unassembled WGS sequence"/>
</dbReference>
<accession>A0ABR3FIC4</accession>
<reference evidence="2 3" key="1">
    <citation type="submission" date="2024-02" db="EMBL/GenBank/DDBJ databases">
        <title>A draft genome for the cacao thread blight pathogen Marasmius crinis-equi.</title>
        <authorList>
            <person name="Cohen S.P."/>
            <person name="Baruah I.K."/>
            <person name="Amoako-Attah I."/>
            <person name="Bukari Y."/>
            <person name="Meinhardt L.W."/>
            <person name="Bailey B.A."/>
        </authorList>
    </citation>
    <scope>NUCLEOTIDE SEQUENCE [LARGE SCALE GENOMIC DNA]</scope>
    <source>
        <strain evidence="2 3">GH-76</strain>
    </source>
</reference>
<keyword evidence="3" id="KW-1185">Reference proteome</keyword>
<dbReference type="EMBL" id="JBAHYK010000341">
    <property type="protein sequence ID" value="KAL0575043.1"/>
    <property type="molecule type" value="Genomic_DNA"/>
</dbReference>
<name>A0ABR3FIC4_9AGAR</name>
<evidence type="ECO:0000313" key="2">
    <source>
        <dbReference type="EMBL" id="KAL0575043.1"/>
    </source>
</evidence>
<evidence type="ECO:0000313" key="3">
    <source>
        <dbReference type="Proteomes" id="UP001465976"/>
    </source>
</evidence>
<sequence length="465" mass="51255">MSSYTAQDAYGMPSGASRMGRPNVTDGDQLAGRGPREGDDHYFDGQDEHFRLPSSPSDDGHSDFVHQPRSHLGNQQRPVPSELQEHPSDETSATPFALAADLAGVLGLDEQHRKMLLAFLGAIKDVPVPLLKGLIVIHANQLQQDMKLEELKRQVESHTEIMNETKSKLQDNPNVGGDQKKEILSQAKMAVFEPDRVDFDNDALLVSVKARLEKSKLLNGFEELFKDSTSQTKKHAFNSEIRTQLVSSAKTTLRDLIKKSIHPESGSCVSATVTAAARKLTGSSDGLNAKHGIRIVLMRQYARNNPKLLEPKRGATAAAAIRAAKRKRPDNAAENGGSEATEEPEQDHDEMPFVNSFGAWMNGMYQNQKYGSNYANNDWPSAIQEERKLWPNDTIPLIPARMRDAPSSAPANIMLAQAGSGGSAYSSMMTLAPSSIQGKAFIFVEARLQSRWLEQPNRRRISTLF</sequence>
<feature type="region of interest" description="Disordered" evidence="1">
    <location>
        <begin position="314"/>
        <end position="349"/>
    </location>
</feature>
<proteinExistence type="predicted"/>
<gene>
    <name evidence="2" type="ORF">V5O48_006916</name>
</gene>
<protein>
    <submittedName>
        <fullName evidence="2">Uncharacterized protein</fullName>
    </submittedName>
</protein>
<feature type="compositionally biased region" description="Basic and acidic residues" evidence="1">
    <location>
        <begin position="34"/>
        <end position="51"/>
    </location>
</feature>
<organism evidence="2 3">
    <name type="scientific">Marasmius crinis-equi</name>
    <dbReference type="NCBI Taxonomy" id="585013"/>
    <lineage>
        <taxon>Eukaryota</taxon>
        <taxon>Fungi</taxon>
        <taxon>Dikarya</taxon>
        <taxon>Basidiomycota</taxon>
        <taxon>Agaricomycotina</taxon>
        <taxon>Agaricomycetes</taxon>
        <taxon>Agaricomycetidae</taxon>
        <taxon>Agaricales</taxon>
        <taxon>Marasmiineae</taxon>
        <taxon>Marasmiaceae</taxon>
        <taxon>Marasmius</taxon>
    </lineage>
</organism>
<comment type="caution">
    <text evidence="2">The sequence shown here is derived from an EMBL/GenBank/DDBJ whole genome shotgun (WGS) entry which is preliminary data.</text>
</comment>
<feature type="region of interest" description="Disordered" evidence="1">
    <location>
        <begin position="1"/>
        <end position="91"/>
    </location>
</feature>
<evidence type="ECO:0000256" key="1">
    <source>
        <dbReference type="SAM" id="MobiDB-lite"/>
    </source>
</evidence>